<dbReference type="AlphaFoldDB" id="A0A9Q0N1E7"/>
<dbReference type="Gene3D" id="1.10.238.10">
    <property type="entry name" value="EF-hand"/>
    <property type="match status" value="2"/>
</dbReference>
<evidence type="ECO:0000313" key="7">
    <source>
        <dbReference type="EMBL" id="KAJ6641813.1"/>
    </source>
</evidence>
<dbReference type="FunFam" id="1.10.238.10:FF:000103">
    <property type="entry name" value="Troponin C Ib"/>
    <property type="match status" value="1"/>
</dbReference>
<comment type="similarity">
    <text evidence="5">Belongs to the troponin C family.</text>
</comment>
<dbReference type="PANTHER" id="PTHR23048:SF0">
    <property type="entry name" value="CALMODULIN LIKE 3"/>
    <property type="match status" value="1"/>
</dbReference>
<dbReference type="PROSITE" id="PS50222">
    <property type="entry name" value="EF_HAND_2"/>
    <property type="match status" value="2"/>
</dbReference>
<dbReference type="InterPro" id="IPR050230">
    <property type="entry name" value="CALM/Myosin/TropC-like"/>
</dbReference>
<feature type="domain" description="EF-hand" evidence="6">
    <location>
        <begin position="87"/>
        <end position="122"/>
    </location>
</feature>
<sequence length="156" mass="17692">MPQFSELDKEAVRILRNAFLAFENEKSGTILTEDIGTIVEMLGHRLDDKALKLAIKEADPFNTGKVEFEPFACFASKYVEVEEDADAVAKELREAFLLYDRESKGYITVEVLRQILHEIDDKIPPEDLKLMIEEIDADGSGTVDFEEFMEVMTGPL</sequence>
<gene>
    <name evidence="7" type="primary">TNNC1_0</name>
    <name evidence="7" type="ORF">Bhyg_06756</name>
</gene>
<dbReference type="OrthoDB" id="26525at2759"/>
<dbReference type="CDD" id="cd00051">
    <property type="entry name" value="EFh"/>
    <property type="match status" value="1"/>
</dbReference>
<dbReference type="PROSITE" id="PS00018">
    <property type="entry name" value="EF_HAND_1"/>
    <property type="match status" value="1"/>
</dbReference>
<evidence type="ECO:0000256" key="3">
    <source>
        <dbReference type="ARBA" id="ARBA00022837"/>
    </source>
</evidence>
<evidence type="ECO:0000256" key="1">
    <source>
        <dbReference type="ARBA" id="ARBA00022723"/>
    </source>
</evidence>
<accession>A0A9Q0N1E7</accession>
<dbReference type="SMART" id="SM00054">
    <property type="entry name" value="EFh"/>
    <property type="match status" value="4"/>
</dbReference>
<dbReference type="Proteomes" id="UP001151699">
    <property type="component" value="Chromosome B"/>
</dbReference>
<reference evidence="7" key="1">
    <citation type="submission" date="2022-07" db="EMBL/GenBank/DDBJ databases">
        <authorList>
            <person name="Trinca V."/>
            <person name="Uliana J.V.C."/>
            <person name="Torres T.T."/>
            <person name="Ward R.J."/>
            <person name="Monesi N."/>
        </authorList>
    </citation>
    <scope>NUCLEOTIDE SEQUENCE</scope>
    <source>
        <strain evidence="7">HSMRA1968</strain>
        <tissue evidence="7">Whole embryos</tissue>
    </source>
</reference>
<dbReference type="SUPFAM" id="SSF47473">
    <property type="entry name" value="EF-hand"/>
    <property type="match status" value="1"/>
</dbReference>
<dbReference type="InterPro" id="IPR002048">
    <property type="entry name" value="EF_hand_dom"/>
</dbReference>
<keyword evidence="3" id="KW-0106">Calcium</keyword>
<dbReference type="GO" id="GO:0005509">
    <property type="term" value="F:calcium ion binding"/>
    <property type="evidence" value="ECO:0007669"/>
    <property type="project" value="InterPro"/>
</dbReference>
<comment type="caution">
    <text evidence="7">The sequence shown here is derived from an EMBL/GenBank/DDBJ whole genome shotgun (WGS) entry which is preliminary data.</text>
</comment>
<dbReference type="Pfam" id="PF13499">
    <property type="entry name" value="EF-hand_7"/>
    <property type="match status" value="1"/>
</dbReference>
<proteinExistence type="inferred from homology"/>
<evidence type="ECO:0000259" key="6">
    <source>
        <dbReference type="PROSITE" id="PS50222"/>
    </source>
</evidence>
<evidence type="ECO:0000256" key="4">
    <source>
        <dbReference type="ARBA" id="ARBA00023179"/>
    </source>
</evidence>
<organism evidence="7 8">
    <name type="scientific">Pseudolycoriella hygida</name>
    <dbReference type="NCBI Taxonomy" id="35572"/>
    <lineage>
        <taxon>Eukaryota</taxon>
        <taxon>Metazoa</taxon>
        <taxon>Ecdysozoa</taxon>
        <taxon>Arthropoda</taxon>
        <taxon>Hexapoda</taxon>
        <taxon>Insecta</taxon>
        <taxon>Pterygota</taxon>
        <taxon>Neoptera</taxon>
        <taxon>Endopterygota</taxon>
        <taxon>Diptera</taxon>
        <taxon>Nematocera</taxon>
        <taxon>Sciaroidea</taxon>
        <taxon>Sciaridae</taxon>
        <taxon>Pseudolycoriella</taxon>
    </lineage>
</organism>
<feature type="domain" description="EF-hand" evidence="6">
    <location>
        <begin position="123"/>
        <end position="156"/>
    </location>
</feature>
<keyword evidence="1" id="KW-0479">Metal-binding</keyword>
<keyword evidence="8" id="KW-1185">Reference proteome</keyword>
<keyword evidence="4" id="KW-0514">Muscle protein</keyword>
<dbReference type="InterPro" id="IPR018247">
    <property type="entry name" value="EF_Hand_1_Ca_BS"/>
</dbReference>
<dbReference type="GO" id="GO:0016460">
    <property type="term" value="C:myosin II complex"/>
    <property type="evidence" value="ECO:0007669"/>
    <property type="project" value="TreeGrafter"/>
</dbReference>
<evidence type="ECO:0000313" key="8">
    <source>
        <dbReference type="Proteomes" id="UP001151699"/>
    </source>
</evidence>
<name>A0A9Q0N1E7_9DIPT</name>
<dbReference type="PANTHER" id="PTHR23048">
    <property type="entry name" value="MYOSIN LIGHT CHAIN 1, 3"/>
    <property type="match status" value="1"/>
</dbReference>
<dbReference type="EMBL" id="WJQU01000002">
    <property type="protein sequence ID" value="KAJ6641813.1"/>
    <property type="molecule type" value="Genomic_DNA"/>
</dbReference>
<protein>
    <submittedName>
        <fullName evidence="7">Troponin C</fullName>
    </submittedName>
</protein>
<evidence type="ECO:0000256" key="2">
    <source>
        <dbReference type="ARBA" id="ARBA00022737"/>
    </source>
</evidence>
<keyword evidence="2" id="KW-0677">Repeat</keyword>
<evidence type="ECO:0000256" key="5">
    <source>
        <dbReference type="ARBA" id="ARBA00038202"/>
    </source>
</evidence>
<dbReference type="InterPro" id="IPR011992">
    <property type="entry name" value="EF-hand-dom_pair"/>
</dbReference>